<gene>
    <name evidence="2" type="ORF">CSUI_009800</name>
</gene>
<organism evidence="2 3">
    <name type="scientific">Cystoisospora suis</name>
    <dbReference type="NCBI Taxonomy" id="483139"/>
    <lineage>
        <taxon>Eukaryota</taxon>
        <taxon>Sar</taxon>
        <taxon>Alveolata</taxon>
        <taxon>Apicomplexa</taxon>
        <taxon>Conoidasida</taxon>
        <taxon>Coccidia</taxon>
        <taxon>Eucoccidiorida</taxon>
        <taxon>Eimeriorina</taxon>
        <taxon>Sarcocystidae</taxon>
        <taxon>Cystoisospora</taxon>
    </lineage>
</organism>
<feature type="compositionally biased region" description="Basic and acidic residues" evidence="1">
    <location>
        <begin position="151"/>
        <end position="162"/>
    </location>
</feature>
<feature type="compositionally biased region" description="Basic and acidic residues" evidence="1">
    <location>
        <begin position="390"/>
        <end position="405"/>
    </location>
</feature>
<feature type="region of interest" description="Disordered" evidence="1">
    <location>
        <begin position="448"/>
        <end position="548"/>
    </location>
</feature>
<feature type="region of interest" description="Disordered" evidence="1">
    <location>
        <begin position="390"/>
        <end position="430"/>
    </location>
</feature>
<dbReference type="RefSeq" id="XP_067918114.1">
    <property type="nucleotide sequence ID" value="XM_068069909.1"/>
</dbReference>
<feature type="compositionally biased region" description="Low complexity" evidence="1">
    <location>
        <begin position="562"/>
        <end position="592"/>
    </location>
</feature>
<evidence type="ECO:0000256" key="1">
    <source>
        <dbReference type="SAM" id="MobiDB-lite"/>
    </source>
</evidence>
<feature type="compositionally biased region" description="Basic and acidic residues" evidence="1">
    <location>
        <begin position="497"/>
        <end position="532"/>
    </location>
</feature>
<feature type="region of interest" description="Disordered" evidence="1">
    <location>
        <begin position="562"/>
        <end position="620"/>
    </location>
</feature>
<comment type="caution">
    <text evidence="2">The sequence shown here is derived from an EMBL/GenBank/DDBJ whole genome shotgun (WGS) entry which is preliminary data.</text>
</comment>
<protein>
    <submittedName>
        <fullName evidence="2">Uncharacterized protein</fullName>
    </submittedName>
</protein>
<feature type="compositionally biased region" description="Acidic residues" evidence="1">
    <location>
        <begin position="484"/>
        <end position="496"/>
    </location>
</feature>
<dbReference type="Proteomes" id="UP000221165">
    <property type="component" value="Unassembled WGS sequence"/>
</dbReference>
<feature type="compositionally biased region" description="Acidic residues" evidence="1">
    <location>
        <begin position="450"/>
        <end position="460"/>
    </location>
</feature>
<feature type="compositionally biased region" description="Low complexity" evidence="1">
    <location>
        <begin position="533"/>
        <end position="543"/>
    </location>
</feature>
<feature type="compositionally biased region" description="Low complexity" evidence="1">
    <location>
        <begin position="254"/>
        <end position="269"/>
    </location>
</feature>
<dbReference type="AlphaFoldDB" id="A0A2C6KIS0"/>
<feature type="compositionally biased region" description="Acidic residues" evidence="1">
    <location>
        <begin position="194"/>
        <end position="215"/>
    </location>
</feature>
<feature type="compositionally biased region" description="Low complexity" evidence="1">
    <location>
        <begin position="330"/>
        <end position="339"/>
    </location>
</feature>
<feature type="region of interest" description="Disordered" evidence="1">
    <location>
        <begin position="192"/>
        <end position="348"/>
    </location>
</feature>
<feature type="compositionally biased region" description="Acidic residues" evidence="1">
    <location>
        <begin position="281"/>
        <end position="291"/>
    </location>
</feature>
<feature type="compositionally biased region" description="Low complexity" evidence="1">
    <location>
        <begin position="1"/>
        <end position="18"/>
    </location>
</feature>
<evidence type="ECO:0000313" key="3">
    <source>
        <dbReference type="Proteomes" id="UP000221165"/>
    </source>
</evidence>
<feature type="compositionally biased region" description="Basic residues" evidence="1">
    <location>
        <begin position="596"/>
        <end position="605"/>
    </location>
</feature>
<dbReference type="GeneID" id="94433120"/>
<name>A0A2C6KIS0_9APIC</name>
<dbReference type="EMBL" id="MIGC01006049">
    <property type="protein sequence ID" value="PHJ16385.1"/>
    <property type="molecule type" value="Genomic_DNA"/>
</dbReference>
<sequence>MFASSSSNFLTSSHSSSSPPIPPVVAISGHPTLCTYTPFWHRHFSSPSFLGASLAPTVLCKSPAPRPTSLVSSFLLERYRHEEKHAIGSSASSVYTPRDRSCSELGRQAEKYGGEGRSAKSLLEREIVNGVGVFYLPDLFEGERISVMNDQREGTMRRERETRRGRRMGGRKEDDLDEIEDEDEDFFCTCRREEEEEDEGGGDEETEGDSEEEEEEKRRTRRRGRDTREFLLSSSYEGREKHPFEEKEEEEECSSLSFSSSSSSSSVLSDQDESLFSSTLLEEDQRDDYLDETNSPPSSLLSPSSSSPPPSCTAPSHPDVSSCQRQDLDSFSSSSSPRSPSRHRQERGCEVYVQRLPVNHRRVSVPVLVSPVGPKHDALQFQALRYRVNSEEKKQEREETSHDEALLPSRSKKNLSHLSIHSDSSPFSTVECRVQPERIFEFRPRAFWSSDEEEEEEEKEGDGSCRFSFSSFSSIRESDGMAKEDDEEKEEEDEDRNEERSFVLERERRHEWGDGSSEREQSHHISSHHRDLPLSPSPTSSSSHRFMNRSLTRNCRHFRFASSSSFSSSSSSFLSDEAPRSSSSFPSSAVLSDNKKKTKKKKMKKKQNENVDSYVLNFDS</sequence>
<reference evidence="2 3" key="1">
    <citation type="journal article" date="2017" name="Int. J. Parasitol.">
        <title>The genome of the protozoan parasite Cystoisospora suis and a reverse vaccinology approach to identify vaccine candidates.</title>
        <authorList>
            <person name="Palmieri N."/>
            <person name="Shrestha A."/>
            <person name="Ruttkowski B."/>
            <person name="Beck T."/>
            <person name="Vogl C."/>
            <person name="Tomley F."/>
            <person name="Blake D.P."/>
            <person name="Joachim A."/>
        </authorList>
    </citation>
    <scope>NUCLEOTIDE SEQUENCE [LARGE SCALE GENOMIC DNA]</scope>
    <source>
        <strain evidence="2 3">Wien I</strain>
    </source>
</reference>
<accession>A0A2C6KIS0</accession>
<dbReference type="VEuPathDB" id="ToxoDB:CSUI_009800"/>
<dbReference type="OrthoDB" id="333398at2759"/>
<feature type="region of interest" description="Disordered" evidence="1">
    <location>
        <begin position="151"/>
        <end position="179"/>
    </location>
</feature>
<proteinExistence type="predicted"/>
<feature type="compositionally biased region" description="Polar residues" evidence="1">
    <location>
        <begin position="416"/>
        <end position="428"/>
    </location>
</feature>
<feature type="compositionally biased region" description="Low complexity" evidence="1">
    <location>
        <begin position="295"/>
        <end position="305"/>
    </location>
</feature>
<feature type="region of interest" description="Disordered" evidence="1">
    <location>
        <begin position="1"/>
        <end position="21"/>
    </location>
</feature>
<keyword evidence="3" id="KW-1185">Reference proteome</keyword>
<evidence type="ECO:0000313" key="2">
    <source>
        <dbReference type="EMBL" id="PHJ16385.1"/>
    </source>
</evidence>